<gene>
    <name evidence="10" type="primary">zwf</name>
    <name evidence="10" type="ORF">E6H03_00925</name>
</gene>
<dbReference type="SUPFAM" id="SSF51735">
    <property type="entry name" value="NAD(P)-binding Rossmann-fold domains"/>
    <property type="match status" value="1"/>
</dbReference>
<feature type="domain" description="Glucose-6-phosphate dehydrogenase C-terminal" evidence="9">
    <location>
        <begin position="217"/>
        <end position="510"/>
    </location>
</feature>
<dbReference type="Gene3D" id="3.40.50.1360">
    <property type="match status" value="1"/>
</dbReference>
<dbReference type="InterPro" id="IPR001282">
    <property type="entry name" value="G6P_DH"/>
</dbReference>
<dbReference type="Proteomes" id="UP000318093">
    <property type="component" value="Unassembled WGS sequence"/>
</dbReference>
<dbReference type="Pfam" id="PF02781">
    <property type="entry name" value="G6PD_C"/>
    <property type="match status" value="1"/>
</dbReference>
<evidence type="ECO:0000313" key="10">
    <source>
        <dbReference type="EMBL" id="TMI85131.1"/>
    </source>
</evidence>
<dbReference type="InterPro" id="IPR036291">
    <property type="entry name" value="NAD(P)-bd_dom_sf"/>
</dbReference>
<evidence type="ECO:0000256" key="5">
    <source>
        <dbReference type="ARBA" id="ARBA00023002"/>
    </source>
</evidence>
<evidence type="ECO:0000259" key="8">
    <source>
        <dbReference type="Pfam" id="PF01182"/>
    </source>
</evidence>
<evidence type="ECO:0000256" key="1">
    <source>
        <dbReference type="ARBA" id="ARBA00004937"/>
    </source>
</evidence>
<dbReference type="InterPro" id="IPR022674">
    <property type="entry name" value="G6P_DH_NAD-bd"/>
</dbReference>
<dbReference type="NCBIfam" id="TIGR00871">
    <property type="entry name" value="zwf"/>
    <property type="match status" value="1"/>
</dbReference>
<dbReference type="Pfam" id="PF00479">
    <property type="entry name" value="G6PD_N"/>
    <property type="match status" value="1"/>
</dbReference>
<keyword evidence="5" id="KW-0560">Oxidoreductase</keyword>
<evidence type="ECO:0000313" key="11">
    <source>
        <dbReference type="Proteomes" id="UP000318093"/>
    </source>
</evidence>
<feature type="non-terminal residue" evidence="10">
    <location>
        <position position="659"/>
    </location>
</feature>
<dbReference type="AlphaFoldDB" id="A0A537JNJ9"/>
<dbReference type="PROSITE" id="PS00069">
    <property type="entry name" value="G6P_DEHYDROGENASE"/>
    <property type="match status" value="1"/>
</dbReference>
<dbReference type="InterPro" id="IPR019796">
    <property type="entry name" value="G6P_DH_AS"/>
</dbReference>
<dbReference type="SUPFAM" id="SSF55347">
    <property type="entry name" value="Glyceraldehyde-3-phosphate dehydrogenase-like, C-terminal domain"/>
    <property type="match status" value="1"/>
</dbReference>
<dbReference type="InterPro" id="IPR037171">
    <property type="entry name" value="NagB/RpiA_transferase-like"/>
</dbReference>
<evidence type="ECO:0000259" key="9">
    <source>
        <dbReference type="Pfam" id="PF02781"/>
    </source>
</evidence>
<dbReference type="Gene3D" id="3.30.360.10">
    <property type="entry name" value="Dihydrodipicolinate Reductase, domain 2"/>
    <property type="match status" value="1"/>
</dbReference>
<sequence length="659" mass="72771">MDAVSIPSPLREARQLRRVPDACAVVIFGATGDLTNRKLMPALNTLSRLGMLPEECAVIGFARRPMTDEQFRAEVAQAVRGATSGAVDAAAWDRFAERLHYVQADFREPSGYDRLRQTLERLDREHGTAGNRLYYLATAPELYGEIVQRLGAHGLVTRPAPGSEGGPPWTRVIVEKPIGRDLASAQDLNRALLSVFRESQIFRIDHYLGKETVQNILVFRFANGIFEPIWNQHYVDHVQITVAESIGVEGRAGYYETAGVVRDIIQSHMMQLLTLMAMESPVAIDPDAVRSEKVKVLRAARRIARTEVARHVVFGQYGPGAIDGQRVPGYRAEPRVAPGSRTPTFVAMRLYIDNWRWAGVPFYLRTGKRLPKRVTEVAVQFKRAPLPLFGDSAAGEPNLLALNIQPDEAISLRFVAKAPGTTMTLRPVDMGFRFGAAFGTEEMSAYERLLLDCLLGDSTLFTRRDEVEEAWDLVEPILSWWEPSTPPQPIPIYAAGTWGPEAAGSLVAGDNPVESSRLVVLPDLAQAAASAGERLARRCALAVAGRGECAIALAGGDTPRALYARLASEPLRSRIPWRQVRVFWGDERGVPPQDPRSNFRIAQEALLSRVPIPDHRIHRMPAERADAESAAEVYAALLREHLPAAADGWPQFDLVLLGL</sequence>
<feature type="domain" description="Glucose-6-phosphate dehydrogenase NAD-binding" evidence="7">
    <location>
        <begin position="26"/>
        <end position="215"/>
    </location>
</feature>
<organism evidence="10 11">
    <name type="scientific">Candidatus Segetimicrobium genomatis</name>
    <dbReference type="NCBI Taxonomy" id="2569760"/>
    <lineage>
        <taxon>Bacteria</taxon>
        <taxon>Bacillati</taxon>
        <taxon>Candidatus Sysuimicrobiota</taxon>
        <taxon>Candidatus Sysuimicrobiia</taxon>
        <taxon>Candidatus Sysuimicrobiales</taxon>
        <taxon>Candidatus Segetimicrobiaceae</taxon>
        <taxon>Candidatus Segetimicrobium</taxon>
    </lineage>
</organism>
<evidence type="ECO:0000259" key="7">
    <source>
        <dbReference type="Pfam" id="PF00479"/>
    </source>
</evidence>
<name>A0A537JNJ9_9BACT</name>
<dbReference type="GO" id="GO:0004345">
    <property type="term" value="F:glucose-6-phosphate dehydrogenase activity"/>
    <property type="evidence" value="ECO:0007669"/>
    <property type="project" value="InterPro"/>
</dbReference>
<comment type="similarity">
    <text evidence="2">Belongs to the glucose-6-phosphate dehydrogenase family.</text>
</comment>
<dbReference type="GO" id="GO:0006006">
    <property type="term" value="P:glucose metabolic process"/>
    <property type="evidence" value="ECO:0007669"/>
    <property type="project" value="UniProtKB-KW"/>
</dbReference>
<dbReference type="GO" id="GO:0005829">
    <property type="term" value="C:cytosol"/>
    <property type="evidence" value="ECO:0007669"/>
    <property type="project" value="TreeGrafter"/>
</dbReference>
<dbReference type="InterPro" id="IPR022675">
    <property type="entry name" value="G6P_DH_C"/>
</dbReference>
<dbReference type="GO" id="GO:0050661">
    <property type="term" value="F:NADP binding"/>
    <property type="evidence" value="ECO:0007669"/>
    <property type="project" value="InterPro"/>
</dbReference>
<dbReference type="Pfam" id="PF01182">
    <property type="entry name" value="Glucosamine_iso"/>
    <property type="match status" value="1"/>
</dbReference>
<dbReference type="PRINTS" id="PR00079">
    <property type="entry name" value="G6PDHDRGNASE"/>
</dbReference>
<dbReference type="EMBL" id="VBAN01000029">
    <property type="protein sequence ID" value="TMI85131.1"/>
    <property type="molecule type" value="Genomic_DNA"/>
</dbReference>
<evidence type="ECO:0000256" key="6">
    <source>
        <dbReference type="ARBA" id="ARBA00023277"/>
    </source>
</evidence>
<dbReference type="PANTHER" id="PTHR23429">
    <property type="entry name" value="GLUCOSE-6-PHOSPHATE 1-DEHYDROGENASE G6PD"/>
    <property type="match status" value="1"/>
</dbReference>
<proteinExistence type="inferred from homology"/>
<comment type="pathway">
    <text evidence="1">Carbohydrate degradation; pentose phosphate pathway; D-ribulose 5-phosphate from D-glucose 6-phosphate (oxidative stage): step 1/3.</text>
</comment>
<dbReference type="UniPathway" id="UPA00115"/>
<dbReference type="PANTHER" id="PTHR23429:SF0">
    <property type="entry name" value="GLUCOSE-6-PHOSPHATE 1-DEHYDROGENASE"/>
    <property type="match status" value="1"/>
</dbReference>
<dbReference type="InterPro" id="IPR006148">
    <property type="entry name" value="Glc/Gal-6P_isomerase"/>
</dbReference>
<keyword evidence="4" id="KW-0521">NADP</keyword>
<evidence type="ECO:0000256" key="3">
    <source>
        <dbReference type="ARBA" id="ARBA00022526"/>
    </source>
</evidence>
<feature type="domain" description="Glucosamine/galactosamine-6-phosphate isomerase" evidence="8">
    <location>
        <begin position="523"/>
        <end position="659"/>
    </location>
</feature>
<evidence type="ECO:0000256" key="4">
    <source>
        <dbReference type="ARBA" id="ARBA00022857"/>
    </source>
</evidence>
<reference evidence="10 11" key="1">
    <citation type="journal article" date="2019" name="Nat. Microbiol.">
        <title>Mediterranean grassland soil C-N compound turnover is dependent on rainfall and depth, and is mediated by genomically divergent microorganisms.</title>
        <authorList>
            <person name="Diamond S."/>
            <person name="Andeer P.F."/>
            <person name="Li Z."/>
            <person name="Crits-Christoph A."/>
            <person name="Burstein D."/>
            <person name="Anantharaman K."/>
            <person name="Lane K.R."/>
            <person name="Thomas B.C."/>
            <person name="Pan C."/>
            <person name="Northen T.R."/>
            <person name="Banfield J.F."/>
        </authorList>
    </citation>
    <scope>NUCLEOTIDE SEQUENCE [LARGE SCALE GENOMIC DNA]</scope>
    <source>
        <strain evidence="10">NP_6</strain>
    </source>
</reference>
<protein>
    <submittedName>
        <fullName evidence="10">Glucose-6-phosphate dehydrogenase</fullName>
    </submittedName>
</protein>
<dbReference type="SUPFAM" id="SSF100950">
    <property type="entry name" value="NagB/RpiA/CoA transferase-like"/>
    <property type="match status" value="1"/>
</dbReference>
<keyword evidence="6" id="KW-0119">Carbohydrate metabolism</keyword>
<comment type="caution">
    <text evidence="10">The sequence shown here is derived from an EMBL/GenBank/DDBJ whole genome shotgun (WGS) entry which is preliminary data.</text>
</comment>
<evidence type="ECO:0000256" key="2">
    <source>
        <dbReference type="ARBA" id="ARBA00009975"/>
    </source>
</evidence>
<dbReference type="GO" id="GO:0009051">
    <property type="term" value="P:pentose-phosphate shunt, oxidative branch"/>
    <property type="evidence" value="ECO:0007669"/>
    <property type="project" value="TreeGrafter"/>
</dbReference>
<dbReference type="HAMAP" id="MF_00966">
    <property type="entry name" value="G6PD"/>
    <property type="match status" value="1"/>
</dbReference>
<dbReference type="Gene3D" id="3.40.50.720">
    <property type="entry name" value="NAD(P)-binding Rossmann-like Domain"/>
    <property type="match status" value="1"/>
</dbReference>
<accession>A0A537JNJ9</accession>
<keyword evidence="3" id="KW-0313">Glucose metabolism</keyword>